<reference evidence="3 4" key="1">
    <citation type="submission" date="2017-02" db="EMBL/GenBank/DDBJ databases">
        <authorList>
            <person name="Peterson S.W."/>
        </authorList>
    </citation>
    <scope>NUCLEOTIDE SEQUENCE [LARGE SCALE GENOMIC DNA]</scope>
    <source>
        <strain evidence="3 4">DSM 45154</strain>
    </source>
</reference>
<accession>A0A1T4SUS6</accession>
<proteinExistence type="predicted"/>
<dbReference type="Proteomes" id="UP000190637">
    <property type="component" value="Unassembled WGS sequence"/>
</dbReference>
<evidence type="ECO:0000313" key="3">
    <source>
        <dbReference type="EMBL" id="SKA31933.1"/>
    </source>
</evidence>
<feature type="region of interest" description="Disordered" evidence="1">
    <location>
        <begin position="1"/>
        <end position="22"/>
    </location>
</feature>
<dbReference type="AlphaFoldDB" id="A0A1T4SUS6"/>
<dbReference type="STRING" id="1122192.SAMN02745673_04044"/>
<feature type="transmembrane region" description="Helical" evidence="2">
    <location>
        <begin position="115"/>
        <end position="132"/>
    </location>
</feature>
<name>A0A1T4SUS6_9ACTN</name>
<keyword evidence="4" id="KW-1185">Reference proteome</keyword>
<evidence type="ECO:0000256" key="2">
    <source>
        <dbReference type="SAM" id="Phobius"/>
    </source>
</evidence>
<organism evidence="3 4">
    <name type="scientific">Marinactinospora thermotolerans DSM 45154</name>
    <dbReference type="NCBI Taxonomy" id="1122192"/>
    <lineage>
        <taxon>Bacteria</taxon>
        <taxon>Bacillati</taxon>
        <taxon>Actinomycetota</taxon>
        <taxon>Actinomycetes</taxon>
        <taxon>Streptosporangiales</taxon>
        <taxon>Nocardiopsidaceae</taxon>
        <taxon>Marinactinospora</taxon>
    </lineage>
</organism>
<feature type="transmembrane region" description="Helical" evidence="2">
    <location>
        <begin position="144"/>
        <end position="164"/>
    </location>
</feature>
<keyword evidence="2" id="KW-1133">Transmembrane helix</keyword>
<sequence>MSGTDIRSGHAPRRPEGPAASSPVAGRVWAATRICLGLVYLWAFFDKTFGAGFPTPPKYAWLTGNSPTLEFLGGARGPLSHLFRSLAENRLVDLVFMAGLFGIGAALLLGIGMRVAAAAGVVMMALLYLTALPPRVNPLIDEHVVYALVGVGLAAANAGDVWGLGRPWAATRLVGRLPWLR</sequence>
<dbReference type="EMBL" id="FUWS01000011">
    <property type="protein sequence ID" value="SKA31933.1"/>
    <property type="molecule type" value="Genomic_DNA"/>
</dbReference>
<keyword evidence="2" id="KW-0472">Membrane</keyword>
<protein>
    <submittedName>
        <fullName evidence="3">Thiosulfate dehydrogenase [quinone] large subunit</fullName>
    </submittedName>
</protein>
<evidence type="ECO:0000313" key="4">
    <source>
        <dbReference type="Proteomes" id="UP000190637"/>
    </source>
</evidence>
<evidence type="ECO:0000256" key="1">
    <source>
        <dbReference type="SAM" id="MobiDB-lite"/>
    </source>
</evidence>
<gene>
    <name evidence="3" type="ORF">SAMN02745673_04044</name>
</gene>
<keyword evidence="2" id="KW-0812">Transmembrane</keyword>